<dbReference type="EMBL" id="JYDS01001919">
    <property type="protein sequence ID" value="KRY98143.1"/>
    <property type="molecule type" value="Genomic_DNA"/>
</dbReference>
<gene>
    <name evidence="1" type="ORF">T4B_6523</name>
</gene>
<organism evidence="1 2">
    <name type="scientific">Trichinella pseudospiralis</name>
    <name type="common">Parasitic roundworm</name>
    <dbReference type="NCBI Taxonomy" id="6337"/>
    <lineage>
        <taxon>Eukaryota</taxon>
        <taxon>Metazoa</taxon>
        <taxon>Ecdysozoa</taxon>
        <taxon>Nematoda</taxon>
        <taxon>Enoplea</taxon>
        <taxon>Dorylaimia</taxon>
        <taxon>Trichinellida</taxon>
        <taxon>Trichinellidae</taxon>
        <taxon>Trichinella</taxon>
    </lineage>
</organism>
<accession>A0A0V1GIM3</accession>
<reference evidence="1 2" key="1">
    <citation type="submission" date="2015-01" db="EMBL/GenBank/DDBJ databases">
        <title>Evolution of Trichinella species and genotypes.</title>
        <authorList>
            <person name="Korhonen P.K."/>
            <person name="Edoardo P."/>
            <person name="Giuseppe L.R."/>
            <person name="Gasser R.B."/>
        </authorList>
    </citation>
    <scope>NUCLEOTIDE SEQUENCE [LARGE SCALE GENOMIC DNA]</scope>
    <source>
        <strain evidence="1">ISS588</strain>
    </source>
</reference>
<evidence type="ECO:0000313" key="2">
    <source>
        <dbReference type="Proteomes" id="UP000054805"/>
    </source>
</evidence>
<sequence length="35" mass="3853">MECNSNNSGESTKNKSQGLVKTTLYAYAFCECSIM</sequence>
<comment type="caution">
    <text evidence="1">The sequence shown here is derived from an EMBL/GenBank/DDBJ whole genome shotgun (WGS) entry which is preliminary data.</text>
</comment>
<proteinExistence type="predicted"/>
<protein>
    <submittedName>
        <fullName evidence="1">Uncharacterized protein</fullName>
    </submittedName>
</protein>
<keyword evidence="2" id="KW-1185">Reference proteome</keyword>
<name>A0A0V1GIM3_TRIPS</name>
<dbReference type="Proteomes" id="UP000054805">
    <property type="component" value="Unassembled WGS sequence"/>
</dbReference>
<dbReference type="AlphaFoldDB" id="A0A0V1GIM3"/>
<evidence type="ECO:0000313" key="1">
    <source>
        <dbReference type="EMBL" id="KRY98143.1"/>
    </source>
</evidence>